<reference evidence="2 3" key="1">
    <citation type="journal article" date="2024" name="Nat. Commun.">
        <title>Phylogenomics reveals the evolutionary origins of lichenization in chlorophyte algae.</title>
        <authorList>
            <person name="Puginier C."/>
            <person name="Libourel C."/>
            <person name="Otte J."/>
            <person name="Skaloud P."/>
            <person name="Haon M."/>
            <person name="Grisel S."/>
            <person name="Petersen M."/>
            <person name="Berrin J.G."/>
            <person name="Delaux P.M."/>
            <person name="Dal Grande F."/>
            <person name="Keller J."/>
        </authorList>
    </citation>
    <scope>NUCLEOTIDE SEQUENCE [LARGE SCALE GENOMIC DNA]</scope>
    <source>
        <strain evidence="2 3">SAG 2043</strain>
    </source>
</reference>
<evidence type="ECO:0000313" key="2">
    <source>
        <dbReference type="EMBL" id="KAK9807870.1"/>
    </source>
</evidence>
<proteinExistence type="predicted"/>
<dbReference type="EMBL" id="JALJOR010000012">
    <property type="protein sequence ID" value="KAK9807870.1"/>
    <property type="molecule type" value="Genomic_DNA"/>
</dbReference>
<dbReference type="Proteomes" id="UP001489004">
    <property type="component" value="Unassembled WGS sequence"/>
</dbReference>
<evidence type="ECO:0000256" key="1">
    <source>
        <dbReference type="SAM" id="MobiDB-lite"/>
    </source>
</evidence>
<organism evidence="2 3">
    <name type="scientific">[Myrmecia] bisecta</name>
    <dbReference type="NCBI Taxonomy" id="41462"/>
    <lineage>
        <taxon>Eukaryota</taxon>
        <taxon>Viridiplantae</taxon>
        <taxon>Chlorophyta</taxon>
        <taxon>core chlorophytes</taxon>
        <taxon>Trebouxiophyceae</taxon>
        <taxon>Trebouxiales</taxon>
        <taxon>Trebouxiaceae</taxon>
        <taxon>Myrmecia</taxon>
    </lineage>
</organism>
<gene>
    <name evidence="2" type="ORF">WJX72_011704</name>
</gene>
<protein>
    <submittedName>
        <fullName evidence="2">Uncharacterized protein</fullName>
    </submittedName>
</protein>
<comment type="caution">
    <text evidence="2">The sequence shown here is derived from an EMBL/GenBank/DDBJ whole genome shotgun (WGS) entry which is preliminary data.</text>
</comment>
<keyword evidence="3" id="KW-1185">Reference proteome</keyword>
<name>A0AAW1PDI9_9CHLO</name>
<dbReference type="AlphaFoldDB" id="A0AAW1PDI9"/>
<evidence type="ECO:0000313" key="3">
    <source>
        <dbReference type="Proteomes" id="UP001489004"/>
    </source>
</evidence>
<accession>A0AAW1PDI9</accession>
<feature type="region of interest" description="Disordered" evidence="1">
    <location>
        <begin position="41"/>
        <end position="60"/>
    </location>
</feature>
<sequence>MSLLQAGCRLHSGSRHSWRLVSASSLRSPSGRSWQQGIVTQEQAHQVQASAPGNPASSHTAVDVPEAAIAAQFEKGAKMCEGCKAVRPLAEFAKLATTADGYHYLCRACFFERQAARYPDKQGVPHPAGPKTCSKCGLTKEGRDFPKDAKAKDGLFYKCRACQAHDKAAYTTT</sequence>